<evidence type="ECO:0000313" key="1">
    <source>
        <dbReference type="EMBL" id="KAJ7720789.1"/>
    </source>
</evidence>
<evidence type="ECO:0000313" key="2">
    <source>
        <dbReference type="Proteomes" id="UP001215598"/>
    </source>
</evidence>
<keyword evidence="2" id="KW-1185">Reference proteome</keyword>
<dbReference type="EMBL" id="JARKIB010000236">
    <property type="protein sequence ID" value="KAJ7720789.1"/>
    <property type="molecule type" value="Genomic_DNA"/>
</dbReference>
<comment type="caution">
    <text evidence="1">The sequence shown here is derived from an EMBL/GenBank/DDBJ whole genome shotgun (WGS) entry which is preliminary data.</text>
</comment>
<accession>A0AAD7HHL9</accession>
<name>A0AAD7HHL9_9AGAR</name>
<organism evidence="1 2">
    <name type="scientific">Mycena metata</name>
    <dbReference type="NCBI Taxonomy" id="1033252"/>
    <lineage>
        <taxon>Eukaryota</taxon>
        <taxon>Fungi</taxon>
        <taxon>Dikarya</taxon>
        <taxon>Basidiomycota</taxon>
        <taxon>Agaricomycotina</taxon>
        <taxon>Agaricomycetes</taxon>
        <taxon>Agaricomycetidae</taxon>
        <taxon>Agaricales</taxon>
        <taxon>Marasmiineae</taxon>
        <taxon>Mycenaceae</taxon>
        <taxon>Mycena</taxon>
    </lineage>
</organism>
<dbReference type="AlphaFoldDB" id="A0AAD7HHL9"/>
<proteinExistence type="predicted"/>
<evidence type="ECO:0008006" key="3">
    <source>
        <dbReference type="Google" id="ProtNLM"/>
    </source>
</evidence>
<protein>
    <recommendedName>
        <fullName evidence="3">F-box domain-containing protein</fullName>
    </recommendedName>
</protein>
<sequence>MSSQATANRPGLLDLVEDVILLILTDYCDIKSVLQLGRTNKYLHHLALVHDVWLSLVAKLVERRIIDVRQPGSERLEDLSTNQLIDKVKRIMLGPKTWSHQDSGSSPNVLDKGLHLNDELVRPAFPPTSTPPSESRRTVLRYIPRETPLGVWDDMTTLLPGGEYALFLNSGRLECWSISDKRIWMHTCAIDGASVMDFAADFVEKDQVVILTCQSTWNGSRKNFVEVTILDLKNAKSRLVLVEPAPDVGYDGMYTSAVGGKIAVVTMHGATITTLLINWSTLTYVGLKASTHGIALIPGYIVFTFDRGVDLFLAVCPLASFDKYWVGINEPPNYILLEDLEDLPLVCADVPLTPEQRTGYLMIRRRKVDLWVCQSPIEPGVFRVWVYLGTTGGSRVQLGVYQLIVQNSGISWESMVVQRVVAGFPFGMLYSGHRVVDAGRFKVIPQIVPPGPESDTARVMPFNLPGCRDCIHVSPYSGAITYSTDEHIVIVHYD</sequence>
<dbReference type="Proteomes" id="UP001215598">
    <property type="component" value="Unassembled WGS sequence"/>
</dbReference>
<gene>
    <name evidence="1" type="ORF">B0H16DRAFT_1792344</name>
</gene>
<reference evidence="1" key="1">
    <citation type="submission" date="2023-03" db="EMBL/GenBank/DDBJ databases">
        <title>Massive genome expansion in bonnet fungi (Mycena s.s.) driven by repeated elements and novel gene families across ecological guilds.</title>
        <authorList>
            <consortium name="Lawrence Berkeley National Laboratory"/>
            <person name="Harder C.B."/>
            <person name="Miyauchi S."/>
            <person name="Viragh M."/>
            <person name="Kuo A."/>
            <person name="Thoen E."/>
            <person name="Andreopoulos B."/>
            <person name="Lu D."/>
            <person name="Skrede I."/>
            <person name="Drula E."/>
            <person name="Henrissat B."/>
            <person name="Morin E."/>
            <person name="Kohler A."/>
            <person name="Barry K."/>
            <person name="LaButti K."/>
            <person name="Morin E."/>
            <person name="Salamov A."/>
            <person name="Lipzen A."/>
            <person name="Mereny Z."/>
            <person name="Hegedus B."/>
            <person name="Baldrian P."/>
            <person name="Stursova M."/>
            <person name="Weitz H."/>
            <person name="Taylor A."/>
            <person name="Grigoriev I.V."/>
            <person name="Nagy L.G."/>
            <person name="Martin F."/>
            <person name="Kauserud H."/>
        </authorList>
    </citation>
    <scope>NUCLEOTIDE SEQUENCE</scope>
    <source>
        <strain evidence="1">CBHHK182m</strain>
    </source>
</reference>